<evidence type="ECO:0000313" key="3">
    <source>
        <dbReference type="Proteomes" id="UP000006753"/>
    </source>
</evidence>
<proteinExistence type="predicted"/>
<organism evidence="2 3">
    <name type="scientific">Marssonina brunnea f. sp. multigermtubi (strain MB_m1)</name>
    <name type="common">Marssonina leaf spot fungus</name>
    <dbReference type="NCBI Taxonomy" id="1072389"/>
    <lineage>
        <taxon>Eukaryota</taxon>
        <taxon>Fungi</taxon>
        <taxon>Dikarya</taxon>
        <taxon>Ascomycota</taxon>
        <taxon>Pezizomycotina</taxon>
        <taxon>Leotiomycetes</taxon>
        <taxon>Helotiales</taxon>
        <taxon>Drepanopezizaceae</taxon>
        <taxon>Drepanopeziza</taxon>
    </lineage>
</organism>
<accession>K1WZG9</accession>
<evidence type="ECO:0000256" key="1">
    <source>
        <dbReference type="SAM" id="MobiDB-lite"/>
    </source>
</evidence>
<dbReference type="InParanoid" id="K1WZG9"/>
<name>K1WZG9_MARBU</name>
<dbReference type="Proteomes" id="UP000006753">
    <property type="component" value="Unassembled WGS sequence"/>
</dbReference>
<keyword evidence="3" id="KW-1185">Reference proteome</keyword>
<dbReference type="EMBL" id="JH921447">
    <property type="protein sequence ID" value="EKD14033.1"/>
    <property type="molecule type" value="Genomic_DNA"/>
</dbReference>
<dbReference type="HOGENOM" id="CLU_1845529_0_0_1"/>
<reference evidence="2 3" key="1">
    <citation type="journal article" date="2012" name="BMC Genomics">
        <title>Sequencing the genome of Marssonina brunnea reveals fungus-poplar co-evolution.</title>
        <authorList>
            <person name="Zhu S."/>
            <person name="Cao Y.-Z."/>
            <person name="Jiang C."/>
            <person name="Tan B.-Y."/>
            <person name="Wang Z."/>
            <person name="Feng S."/>
            <person name="Zhang L."/>
            <person name="Su X.-H."/>
            <person name="Brejova B."/>
            <person name="Vinar T."/>
            <person name="Xu M."/>
            <person name="Wang M.-X."/>
            <person name="Zhang S.-G."/>
            <person name="Huang M.-R."/>
            <person name="Wu R."/>
            <person name="Zhou Y."/>
        </authorList>
    </citation>
    <scope>NUCLEOTIDE SEQUENCE [LARGE SCALE GENOMIC DNA]</scope>
    <source>
        <strain evidence="2 3">MB_m1</strain>
    </source>
</reference>
<evidence type="ECO:0000313" key="2">
    <source>
        <dbReference type="EMBL" id="EKD14033.1"/>
    </source>
</evidence>
<dbReference type="KEGG" id="mbe:MBM_07710"/>
<feature type="region of interest" description="Disordered" evidence="1">
    <location>
        <begin position="1"/>
        <end position="32"/>
    </location>
</feature>
<dbReference type="AlphaFoldDB" id="K1WZG9"/>
<protein>
    <submittedName>
        <fullName evidence="2">Uncharacterized protein</fullName>
    </submittedName>
</protein>
<feature type="compositionally biased region" description="Basic residues" evidence="1">
    <location>
        <begin position="61"/>
        <end position="71"/>
    </location>
</feature>
<feature type="compositionally biased region" description="Polar residues" evidence="1">
    <location>
        <begin position="1"/>
        <end position="10"/>
    </location>
</feature>
<gene>
    <name evidence="2" type="ORF">MBM_07710</name>
</gene>
<sequence>MSSSQATAGSTLKLRESEAPNTPAQPEPQKPLTLEGIEVALLELTLESAWCQRLASIAKASTRRQNGHGAHRLAWCPLPRRPQAVPGPRSPPAVRNGGTSSPPYPLSSPSPNLTLALPPPPLPSPLLRFALSKGFGETR</sequence>
<feature type="region of interest" description="Disordered" evidence="1">
    <location>
        <begin position="60"/>
        <end position="119"/>
    </location>
</feature>